<keyword evidence="4 8" id="KW-0521">NADP</keyword>
<evidence type="ECO:0000256" key="8">
    <source>
        <dbReference type="HAMAP-Rule" id="MF_00087"/>
    </source>
</evidence>
<dbReference type="InterPro" id="IPR015896">
    <property type="entry name" value="4pyrrol_synth_GluRdtase_dimer"/>
</dbReference>
<evidence type="ECO:0000259" key="12">
    <source>
        <dbReference type="Pfam" id="PF05201"/>
    </source>
</evidence>
<dbReference type="InterPro" id="IPR036291">
    <property type="entry name" value="NAD(P)-bd_dom_sf"/>
</dbReference>
<dbReference type="Proteomes" id="UP001501321">
    <property type="component" value="Unassembled WGS sequence"/>
</dbReference>
<sequence length="418" mass="45230">MQLLVLGVNHTSASLSLRERLTFGPEMLSDALPALLAQPGVAEAAILSTCNRTELYCCVQAGAAEGVRRWLGEYQKVNAAELEPALYQHLDGEAVRHLMRVACGLDSLVLGEPQILGQLKQALASAREQGAIRALLGRLLDRTFSVAKRVRTETGIGAHGVSVAYVAVSLARQIFADLAKLRVLLIGAGETIELVGKHLVAQGATGLTVANRTLARAQAVAGEWGADVITLNEIPEVLPQVDLVISSTASPLPILGKGLVERALKQRRHRPMLLIDLAVPRDVEPEVAELADAYLYAVDDLQSIIEENQSSRLQAARQAELLIGEARDDFMAWFAGLDSQVLIRRFRDQGERWQQQELARALQALAQGEAPAEVLSGLAHRLTHKLQHHPTAALREAAQRQDSEALALLSQALGLESH</sequence>
<dbReference type="PIRSF" id="PIRSF000445">
    <property type="entry name" value="4pyrrol_synth_GluRdtase"/>
    <property type="match status" value="1"/>
</dbReference>
<comment type="catalytic activity">
    <reaction evidence="7 8 9">
        <text>(S)-4-amino-5-oxopentanoate + tRNA(Glu) + NADP(+) = L-glutamyl-tRNA(Glu) + NADPH + H(+)</text>
        <dbReference type="Rhea" id="RHEA:12344"/>
        <dbReference type="Rhea" id="RHEA-COMP:9663"/>
        <dbReference type="Rhea" id="RHEA-COMP:9680"/>
        <dbReference type="ChEBI" id="CHEBI:15378"/>
        <dbReference type="ChEBI" id="CHEBI:57501"/>
        <dbReference type="ChEBI" id="CHEBI:57783"/>
        <dbReference type="ChEBI" id="CHEBI:58349"/>
        <dbReference type="ChEBI" id="CHEBI:78442"/>
        <dbReference type="ChEBI" id="CHEBI:78520"/>
        <dbReference type="EC" id="1.2.1.70"/>
    </reaction>
</comment>
<evidence type="ECO:0000256" key="9">
    <source>
        <dbReference type="RuleBase" id="RU000584"/>
    </source>
</evidence>
<reference evidence="14" key="1">
    <citation type="journal article" date="2019" name="Int. J. Syst. Evol. Microbiol.">
        <title>The Global Catalogue of Microorganisms (GCM) 10K type strain sequencing project: providing services to taxonomists for standard genome sequencing and annotation.</title>
        <authorList>
            <consortium name="The Broad Institute Genomics Platform"/>
            <consortium name="The Broad Institute Genome Sequencing Center for Infectious Disease"/>
            <person name="Wu L."/>
            <person name="Ma J."/>
        </authorList>
    </citation>
    <scope>NUCLEOTIDE SEQUENCE [LARGE SCALE GENOMIC DNA]</scope>
    <source>
        <strain evidence="14">JCM 32226</strain>
    </source>
</reference>
<dbReference type="PANTHER" id="PTHR43013:SF1">
    <property type="entry name" value="GLUTAMYL-TRNA REDUCTASE"/>
    <property type="match status" value="1"/>
</dbReference>
<feature type="domain" description="Tetrapyrrole biosynthesis glutamyl-tRNA reductase dimerisation" evidence="10">
    <location>
        <begin position="318"/>
        <end position="414"/>
    </location>
</feature>
<evidence type="ECO:0000256" key="7">
    <source>
        <dbReference type="ARBA" id="ARBA00047464"/>
    </source>
</evidence>
<evidence type="ECO:0000259" key="11">
    <source>
        <dbReference type="Pfam" id="PF01488"/>
    </source>
</evidence>
<comment type="subunit">
    <text evidence="8">Homodimer.</text>
</comment>
<dbReference type="Gene3D" id="3.30.460.30">
    <property type="entry name" value="Glutamyl-tRNA reductase, N-terminal domain"/>
    <property type="match status" value="1"/>
</dbReference>
<dbReference type="Pfam" id="PF05201">
    <property type="entry name" value="GlutR_N"/>
    <property type="match status" value="1"/>
</dbReference>
<dbReference type="Gene3D" id="3.40.50.720">
    <property type="entry name" value="NAD(P)-binding Rossmann-like Domain"/>
    <property type="match status" value="1"/>
</dbReference>
<feature type="binding site" evidence="8">
    <location>
        <position position="107"/>
    </location>
    <ligand>
        <name>substrate</name>
    </ligand>
</feature>
<dbReference type="Pfam" id="PF00745">
    <property type="entry name" value="GlutR_dimer"/>
    <property type="match status" value="1"/>
</dbReference>
<feature type="active site" description="Nucleophile" evidence="8">
    <location>
        <position position="50"/>
    </location>
</feature>
<dbReference type="RefSeq" id="WP_345011299.1">
    <property type="nucleotide sequence ID" value="NZ_BAABFC010000009.1"/>
</dbReference>
<keyword evidence="6 8" id="KW-0627">Porphyrin biosynthesis</keyword>
<feature type="binding site" evidence="8">
    <location>
        <begin position="49"/>
        <end position="52"/>
    </location>
    <ligand>
        <name>substrate</name>
    </ligand>
</feature>
<comment type="similarity">
    <text evidence="2 8 9">Belongs to the glutamyl-tRNA reductase family.</text>
</comment>
<evidence type="ECO:0000256" key="1">
    <source>
        <dbReference type="ARBA" id="ARBA00005059"/>
    </source>
</evidence>
<dbReference type="InterPro" id="IPR000343">
    <property type="entry name" value="4pyrrol_synth_GluRdtase"/>
</dbReference>
<feature type="site" description="Important for activity" evidence="8">
    <location>
        <position position="97"/>
    </location>
</feature>
<dbReference type="InterPro" id="IPR006151">
    <property type="entry name" value="Shikm_DH/Glu-tRNA_Rdtase"/>
</dbReference>
<evidence type="ECO:0000256" key="5">
    <source>
        <dbReference type="ARBA" id="ARBA00023002"/>
    </source>
</evidence>
<dbReference type="EC" id="1.2.1.70" evidence="3 8"/>
<dbReference type="PANTHER" id="PTHR43013">
    <property type="entry name" value="GLUTAMYL-TRNA REDUCTASE"/>
    <property type="match status" value="1"/>
</dbReference>
<feature type="binding site" evidence="8">
    <location>
        <begin position="187"/>
        <end position="192"/>
    </location>
    <ligand>
        <name>NADP(+)</name>
        <dbReference type="ChEBI" id="CHEBI:58349"/>
    </ligand>
</feature>
<evidence type="ECO:0000256" key="6">
    <source>
        <dbReference type="ARBA" id="ARBA00023244"/>
    </source>
</evidence>
<dbReference type="Pfam" id="PF01488">
    <property type="entry name" value="Shikimate_DH"/>
    <property type="match status" value="1"/>
</dbReference>
<comment type="caution">
    <text evidence="13">The sequence shown here is derived from an EMBL/GenBank/DDBJ whole genome shotgun (WGS) entry which is preliminary data.</text>
</comment>
<evidence type="ECO:0000256" key="3">
    <source>
        <dbReference type="ARBA" id="ARBA00012970"/>
    </source>
</evidence>
<feature type="domain" description="Glutamyl-tRNA reductase N-terminal" evidence="12">
    <location>
        <begin position="6"/>
        <end position="154"/>
    </location>
</feature>
<evidence type="ECO:0000313" key="13">
    <source>
        <dbReference type="EMBL" id="GAA4497173.1"/>
    </source>
</evidence>
<dbReference type="InterPro" id="IPR015895">
    <property type="entry name" value="4pyrrol_synth_GluRdtase_N"/>
</dbReference>
<organism evidence="13 14">
    <name type="scientific">Pseudaeromonas paramecii</name>
    <dbReference type="NCBI Taxonomy" id="2138166"/>
    <lineage>
        <taxon>Bacteria</taxon>
        <taxon>Pseudomonadati</taxon>
        <taxon>Pseudomonadota</taxon>
        <taxon>Gammaproteobacteria</taxon>
        <taxon>Aeromonadales</taxon>
        <taxon>Aeromonadaceae</taxon>
        <taxon>Pseudaeromonas</taxon>
    </lineage>
</organism>
<name>A0ABP8Q3Q9_9GAMM</name>
<dbReference type="EMBL" id="BAABFC010000009">
    <property type="protein sequence ID" value="GAA4497173.1"/>
    <property type="molecule type" value="Genomic_DNA"/>
</dbReference>
<dbReference type="InterPro" id="IPR036453">
    <property type="entry name" value="GluRdtase_dimer_dom_sf"/>
</dbReference>
<dbReference type="PROSITE" id="PS00747">
    <property type="entry name" value="GLUTR"/>
    <property type="match status" value="1"/>
</dbReference>
<gene>
    <name evidence="8 13" type="primary">hemA</name>
    <name evidence="13" type="ORF">GCM10023095_13320</name>
</gene>
<evidence type="ECO:0000313" key="14">
    <source>
        <dbReference type="Proteomes" id="UP001501321"/>
    </source>
</evidence>
<comment type="domain">
    <text evidence="8">Possesses an unusual extended V-shaped dimeric structure with each monomer consisting of three distinct domains arranged along a curved 'spinal' alpha-helix. The N-terminal catalytic domain specifically recognizes the glutamate moiety of the substrate. The second domain is the NADPH-binding domain, and the third C-terminal domain is responsible for dimerization.</text>
</comment>
<keyword evidence="14" id="KW-1185">Reference proteome</keyword>
<dbReference type="NCBIfam" id="TIGR01035">
    <property type="entry name" value="hemA"/>
    <property type="match status" value="1"/>
</dbReference>
<feature type="binding site" evidence="8">
    <location>
        <begin position="112"/>
        <end position="114"/>
    </location>
    <ligand>
        <name>substrate</name>
    </ligand>
</feature>
<keyword evidence="5 8" id="KW-0560">Oxidoreductase</keyword>
<dbReference type="SUPFAM" id="SSF51735">
    <property type="entry name" value="NAD(P)-binding Rossmann-fold domains"/>
    <property type="match status" value="1"/>
</dbReference>
<dbReference type="SUPFAM" id="SSF69742">
    <property type="entry name" value="Glutamyl tRNA-reductase catalytic, N-terminal domain"/>
    <property type="match status" value="1"/>
</dbReference>
<evidence type="ECO:0000256" key="4">
    <source>
        <dbReference type="ARBA" id="ARBA00022857"/>
    </source>
</evidence>
<comment type="pathway">
    <text evidence="1 8 9">Porphyrin-containing compound metabolism; protoporphyrin-IX biosynthesis; 5-aminolevulinate from L-glutamyl-tRNA(Glu): step 1/2.</text>
</comment>
<dbReference type="HAMAP" id="MF_00087">
    <property type="entry name" value="Glu_tRNA_reductase"/>
    <property type="match status" value="1"/>
</dbReference>
<feature type="binding site" evidence="8">
    <location>
        <position position="118"/>
    </location>
    <ligand>
        <name>substrate</name>
    </ligand>
</feature>
<accession>A0ABP8Q3Q9</accession>
<evidence type="ECO:0000259" key="10">
    <source>
        <dbReference type="Pfam" id="PF00745"/>
    </source>
</evidence>
<protein>
    <recommendedName>
        <fullName evidence="3 8">Glutamyl-tRNA reductase</fullName>
        <shortName evidence="8">GluTR</shortName>
        <ecNumber evidence="3 8">1.2.1.70</ecNumber>
    </recommendedName>
</protein>
<proteinExistence type="inferred from homology"/>
<comment type="miscellaneous">
    <text evidence="8">During catalysis, the active site Cys acts as a nucleophile attacking the alpha-carbonyl group of tRNA-bound glutamate with the formation of a thioester intermediate between enzyme and glutamate, and the concomitant release of tRNA(Glu). The thioester intermediate is finally reduced by direct hydride transfer from NADPH, to form the product GSA.</text>
</comment>
<feature type="domain" description="Quinate/shikimate 5-dehydrogenase/glutamyl-tRNA reductase" evidence="11">
    <location>
        <begin position="170"/>
        <end position="304"/>
    </location>
</feature>
<dbReference type="InterPro" id="IPR018214">
    <property type="entry name" value="GluRdtase_CS"/>
</dbReference>
<dbReference type="SUPFAM" id="SSF69075">
    <property type="entry name" value="Glutamyl tRNA-reductase dimerization domain"/>
    <property type="match status" value="1"/>
</dbReference>
<evidence type="ECO:0000256" key="2">
    <source>
        <dbReference type="ARBA" id="ARBA00005916"/>
    </source>
</evidence>
<dbReference type="InterPro" id="IPR036343">
    <property type="entry name" value="GluRdtase_N_sf"/>
</dbReference>
<dbReference type="CDD" id="cd05213">
    <property type="entry name" value="NAD_bind_Glutamyl_tRNA_reduct"/>
    <property type="match status" value="1"/>
</dbReference>
<comment type="function">
    <text evidence="8">Catalyzes the NADPH-dependent reduction of glutamyl-tRNA(Glu) to glutamate 1-semialdehyde (GSA).</text>
</comment>